<dbReference type="Proteomes" id="UP000195137">
    <property type="component" value="Unassembled WGS sequence"/>
</dbReference>
<dbReference type="EC" id="2.5.1.141" evidence="11"/>
<feature type="transmembrane region" description="Helical" evidence="11">
    <location>
        <begin position="57"/>
        <end position="78"/>
    </location>
</feature>
<dbReference type="HAMAP" id="MF_00154">
    <property type="entry name" value="CyoE_CtaB"/>
    <property type="match status" value="1"/>
</dbReference>
<dbReference type="AlphaFoldDB" id="A0A1Y3GGI9"/>
<keyword evidence="8 11" id="KW-0350">Heme biosynthesis</keyword>
<evidence type="ECO:0000313" key="13">
    <source>
        <dbReference type="Proteomes" id="UP000195137"/>
    </source>
</evidence>
<reference evidence="12 13" key="1">
    <citation type="submission" date="2016-12" db="EMBL/GenBank/DDBJ databases">
        <title>Discovery of methanogenic haloarchaea.</title>
        <authorList>
            <person name="Sorokin D.Y."/>
            <person name="Makarova K.S."/>
            <person name="Abbas B."/>
            <person name="Ferrer M."/>
            <person name="Golyshin P.N."/>
        </authorList>
    </citation>
    <scope>NUCLEOTIDE SEQUENCE [LARGE SCALE GENOMIC DNA]</scope>
    <source>
        <strain evidence="12">AMET1</strain>
    </source>
</reference>
<dbReference type="GO" id="GO:0005886">
    <property type="term" value="C:plasma membrane"/>
    <property type="evidence" value="ECO:0007669"/>
    <property type="project" value="UniProtKB-SubCell"/>
</dbReference>
<evidence type="ECO:0000256" key="3">
    <source>
        <dbReference type="ARBA" id="ARBA00004919"/>
    </source>
</evidence>
<feature type="transmembrane region" description="Helical" evidence="11">
    <location>
        <begin position="214"/>
        <end position="235"/>
    </location>
</feature>
<evidence type="ECO:0000256" key="8">
    <source>
        <dbReference type="ARBA" id="ARBA00023133"/>
    </source>
</evidence>
<evidence type="ECO:0000256" key="5">
    <source>
        <dbReference type="ARBA" id="ARBA00022679"/>
    </source>
</evidence>
<feature type="transmembrane region" description="Helical" evidence="11">
    <location>
        <begin position="99"/>
        <end position="118"/>
    </location>
</feature>
<organism evidence="12 13">
    <name type="scientific">Methanonatronarchaeum thermophilum</name>
    <dbReference type="NCBI Taxonomy" id="1927129"/>
    <lineage>
        <taxon>Archaea</taxon>
        <taxon>Methanobacteriati</taxon>
        <taxon>Methanobacteriota</taxon>
        <taxon>Methanonatronarchaeia</taxon>
        <taxon>Methanonatronarchaeales</taxon>
        <taxon>Methanonatronarchaeaceae</taxon>
        <taxon>Methanonatronarchaeum</taxon>
    </lineage>
</organism>
<comment type="caution">
    <text evidence="12">The sequence shown here is derived from an EMBL/GenBank/DDBJ whole genome shotgun (WGS) entry which is preliminary data.</text>
</comment>
<keyword evidence="6 11" id="KW-0812">Transmembrane</keyword>
<keyword evidence="7 11" id="KW-1133">Transmembrane helix</keyword>
<evidence type="ECO:0000256" key="6">
    <source>
        <dbReference type="ARBA" id="ARBA00022692"/>
    </source>
</evidence>
<sequence>MVVFMSNVERTTDFNRWICMAWRYVELVKPRETFLLIFAALATGIIAAQGIPPLDTYLLVAVAVTAGVSGTITLTNYLDRDIDRQMRRTQDRPIPSQRVAPKNALYFSTALVIFSLIIGIYLHPLAFFFGATGVLTSIVLRKKSISHILGGYSSVAPLLFAWVALAELNLKILLISILVFVWVPVHVWSVMVAYKEDYKQAGVTMFPVNQQGDLPFKLFIIFSILIFITSILLYIQSTFTYLYLTTATILGISMIIGSIHLYYNRQEKNAWLLYKISSFPYLGIIFLIMTLEYFI</sequence>
<dbReference type="GO" id="GO:0048034">
    <property type="term" value="P:heme O biosynthetic process"/>
    <property type="evidence" value="ECO:0007669"/>
    <property type="project" value="UniProtKB-UniRule"/>
</dbReference>
<protein>
    <recommendedName>
        <fullName evidence="11">Protoheme IX farnesyltransferase</fullName>
        <ecNumber evidence="11">2.5.1.141</ecNumber>
    </recommendedName>
    <alternativeName>
        <fullName evidence="11">Heme B farnesyltransferase</fullName>
    </alternativeName>
    <alternativeName>
        <fullName evidence="11">Heme O synthase</fullName>
    </alternativeName>
</protein>
<dbReference type="Gene3D" id="1.10.357.140">
    <property type="entry name" value="UbiA prenyltransferase"/>
    <property type="match status" value="1"/>
</dbReference>
<evidence type="ECO:0000256" key="2">
    <source>
        <dbReference type="ARBA" id="ARBA00004651"/>
    </source>
</evidence>
<keyword evidence="13" id="KW-1185">Reference proteome</keyword>
<feature type="transmembrane region" description="Helical" evidence="11">
    <location>
        <begin position="172"/>
        <end position="194"/>
    </location>
</feature>
<comment type="subcellular location">
    <subcellularLocation>
        <location evidence="2 11">Cell membrane</location>
        <topology evidence="2 11">Multi-pass membrane protein</topology>
    </subcellularLocation>
</comment>
<dbReference type="InterPro" id="IPR006369">
    <property type="entry name" value="Protohaem_IX_farnesylTrfase"/>
</dbReference>
<comment type="function">
    <text evidence="1 11">Converts heme B (protoheme IX) to heme O by substitution of the vinyl group on carbon 2 of heme B porphyrin ring with a hydroxyethyl farnesyl side group.</text>
</comment>
<dbReference type="GO" id="GO:0008495">
    <property type="term" value="F:protoheme IX farnesyltransferase activity"/>
    <property type="evidence" value="ECO:0007669"/>
    <property type="project" value="UniProtKB-UniRule"/>
</dbReference>
<comment type="similarity">
    <text evidence="11">Belongs to the UbiA prenyltransferase family. Protoheme IX farnesyltransferase subfamily.</text>
</comment>
<keyword evidence="11" id="KW-1003">Cell membrane</keyword>
<comment type="similarity">
    <text evidence="4">In the C-terminal section; belongs to the UbiA prenyltransferase family. Protoheme IX farnesyltransferase subfamily.</text>
</comment>
<evidence type="ECO:0000256" key="1">
    <source>
        <dbReference type="ARBA" id="ARBA00004019"/>
    </source>
</evidence>
<keyword evidence="5 11" id="KW-0808">Transferase</keyword>
<evidence type="ECO:0000256" key="10">
    <source>
        <dbReference type="ARBA" id="ARBA00047690"/>
    </source>
</evidence>
<comment type="miscellaneous">
    <text evidence="11">Carbon 2 of the heme B porphyrin ring is defined according to the Fischer nomenclature.</text>
</comment>
<dbReference type="InterPro" id="IPR000537">
    <property type="entry name" value="UbiA_prenyltransferase"/>
</dbReference>
<feature type="transmembrane region" description="Helical" evidence="11">
    <location>
        <begin position="33"/>
        <end position="51"/>
    </location>
</feature>
<comment type="pathway">
    <text evidence="3 11">Porphyrin-containing compound metabolism; heme O biosynthesis; heme O from protoheme: step 1/1.</text>
</comment>
<dbReference type="InterPro" id="IPR044878">
    <property type="entry name" value="UbiA_sf"/>
</dbReference>
<comment type="catalytic activity">
    <reaction evidence="10 11">
        <text>heme b + (2E,6E)-farnesyl diphosphate + H2O = Fe(II)-heme o + diphosphate</text>
        <dbReference type="Rhea" id="RHEA:28070"/>
        <dbReference type="ChEBI" id="CHEBI:15377"/>
        <dbReference type="ChEBI" id="CHEBI:33019"/>
        <dbReference type="ChEBI" id="CHEBI:60344"/>
        <dbReference type="ChEBI" id="CHEBI:60530"/>
        <dbReference type="ChEBI" id="CHEBI:175763"/>
        <dbReference type="EC" id="2.5.1.141"/>
    </reaction>
</comment>
<evidence type="ECO:0000256" key="11">
    <source>
        <dbReference type="HAMAP-Rule" id="MF_00154"/>
    </source>
</evidence>
<dbReference type="CDD" id="cd13957">
    <property type="entry name" value="PT_UbiA_Cox10"/>
    <property type="match status" value="1"/>
</dbReference>
<dbReference type="Pfam" id="PF01040">
    <property type="entry name" value="UbiA"/>
    <property type="match status" value="1"/>
</dbReference>
<accession>A0A1Y3GGI9</accession>
<evidence type="ECO:0000256" key="4">
    <source>
        <dbReference type="ARBA" id="ARBA00010223"/>
    </source>
</evidence>
<dbReference type="UniPathway" id="UPA00834">
    <property type="reaction ID" value="UER00712"/>
</dbReference>
<name>A0A1Y3GGI9_9EURY</name>
<gene>
    <name evidence="11" type="primary">ctaB</name>
    <name evidence="12" type="ORF">AMET1_0980</name>
</gene>
<evidence type="ECO:0000313" key="12">
    <source>
        <dbReference type="EMBL" id="OUJ19324.1"/>
    </source>
</evidence>
<dbReference type="PANTHER" id="PTHR43448">
    <property type="entry name" value="PROTOHEME IX FARNESYLTRANSFERASE, MITOCHONDRIAL"/>
    <property type="match status" value="1"/>
</dbReference>
<keyword evidence="9 11" id="KW-0472">Membrane</keyword>
<feature type="transmembrane region" description="Helical" evidence="11">
    <location>
        <begin position="241"/>
        <end position="263"/>
    </location>
</feature>
<dbReference type="PANTHER" id="PTHR43448:SF2">
    <property type="entry name" value="PROTOHEME IX FARNESYLTRANSFERASE, MITOCHONDRIAL"/>
    <property type="match status" value="1"/>
</dbReference>
<feature type="transmembrane region" description="Helical" evidence="11">
    <location>
        <begin position="272"/>
        <end position="294"/>
    </location>
</feature>
<evidence type="ECO:0000256" key="9">
    <source>
        <dbReference type="ARBA" id="ARBA00023136"/>
    </source>
</evidence>
<evidence type="ECO:0000256" key="7">
    <source>
        <dbReference type="ARBA" id="ARBA00022989"/>
    </source>
</evidence>
<proteinExistence type="inferred from homology"/>
<dbReference type="EMBL" id="MRZU01000003">
    <property type="protein sequence ID" value="OUJ19324.1"/>
    <property type="molecule type" value="Genomic_DNA"/>
</dbReference>